<feature type="compositionally biased region" description="Polar residues" evidence="1">
    <location>
        <begin position="100"/>
        <end position="127"/>
    </location>
</feature>
<feature type="compositionally biased region" description="Basic and acidic residues" evidence="1">
    <location>
        <begin position="380"/>
        <end position="401"/>
    </location>
</feature>
<feature type="region of interest" description="Disordered" evidence="1">
    <location>
        <begin position="368"/>
        <end position="414"/>
    </location>
</feature>
<dbReference type="EMBL" id="AP019300">
    <property type="protein sequence ID" value="BBH00992.1"/>
    <property type="molecule type" value="Genomic_DNA"/>
</dbReference>
<feature type="compositionally biased region" description="Basic and acidic residues" evidence="1">
    <location>
        <begin position="323"/>
        <end position="336"/>
    </location>
</feature>
<feature type="compositionally biased region" description="Basic and acidic residues" evidence="1">
    <location>
        <begin position="224"/>
        <end position="233"/>
    </location>
</feature>
<sequence length="452" mass="50639">RESTVETLNSQILSAPKPHGLEKEAIRSHGFAEDEDMEDIEQDKEEEEEYDEYQERREQREYDDYGELRRGSEDSSMVDMDRMVAGDSGNDDSAPPNAGDNENLTPNEGQFRHSTPQLRQTVPSDSLNRSRRGALTIVDYGHDEVAMSPEPEEGEIEGNGRVRFGADLLSANGDFHDKTPPGTVHILTPLDQATPQLSEPSQSDTMHDAALESEGIDAEQAVAEEQKDVDPLDKFLPPPAKAKCSEELQRRINKFLELKRSGKSFNAGLRNKKDYRNPDFLLHAVRYQDIDQIGSCFSKDVFDPHGFDKSDYYDEIEAEMRREMERKDQERKRSQKIEYVSGGTQPGIVGAAPKINVPVPGVSTMAASGLNSLPPAPDVMPRDGRQNKKSKWDKVDGDRKNPLPSGVQDSMSTVGTHATLLSSGAGYMAFAQQRRREVEEKRSSERKLDRRS</sequence>
<feature type="compositionally biased region" description="Basic and acidic residues" evidence="1">
    <location>
        <begin position="434"/>
        <end position="452"/>
    </location>
</feature>
<feature type="region of interest" description="Disordered" evidence="1">
    <location>
        <begin position="323"/>
        <end position="352"/>
    </location>
</feature>
<feature type="non-terminal residue" evidence="2">
    <location>
        <position position="1"/>
    </location>
</feature>
<evidence type="ECO:0000313" key="2">
    <source>
        <dbReference type="EMBL" id="BBH00992.1"/>
    </source>
</evidence>
<feature type="compositionally biased region" description="Polar residues" evidence="1">
    <location>
        <begin position="1"/>
        <end position="13"/>
    </location>
</feature>
<proteinExistence type="predicted"/>
<evidence type="ECO:0000256" key="1">
    <source>
        <dbReference type="SAM" id="MobiDB-lite"/>
    </source>
</evidence>
<feature type="region of interest" description="Disordered" evidence="1">
    <location>
        <begin position="432"/>
        <end position="452"/>
    </location>
</feature>
<protein>
    <submittedName>
        <fullName evidence="2">Transcriptional regulator family protein</fullName>
    </submittedName>
</protein>
<dbReference type="InterPro" id="IPR012479">
    <property type="entry name" value="SAP30BP"/>
</dbReference>
<dbReference type="Pfam" id="PF07818">
    <property type="entry name" value="HCNGP"/>
    <property type="match status" value="1"/>
</dbReference>
<feature type="compositionally biased region" description="Basic and acidic residues" evidence="1">
    <location>
        <begin position="53"/>
        <end position="84"/>
    </location>
</feature>
<dbReference type="PANTHER" id="PTHR13464">
    <property type="entry name" value="TRANSCRIPTIONAL REGULATOR PROTEIN HCNGP"/>
    <property type="match status" value="1"/>
</dbReference>
<organism evidence="2">
    <name type="scientific">Prunus dulcis</name>
    <name type="common">Almond</name>
    <name type="synonym">Amygdalus dulcis</name>
    <dbReference type="NCBI Taxonomy" id="3755"/>
    <lineage>
        <taxon>Eukaryota</taxon>
        <taxon>Viridiplantae</taxon>
        <taxon>Streptophyta</taxon>
        <taxon>Embryophyta</taxon>
        <taxon>Tracheophyta</taxon>
        <taxon>Spermatophyta</taxon>
        <taxon>Magnoliopsida</taxon>
        <taxon>eudicotyledons</taxon>
        <taxon>Gunneridae</taxon>
        <taxon>Pentapetalae</taxon>
        <taxon>rosids</taxon>
        <taxon>fabids</taxon>
        <taxon>Rosales</taxon>
        <taxon>Rosaceae</taxon>
        <taxon>Amygdaloideae</taxon>
        <taxon>Amygdaleae</taxon>
        <taxon>Prunus</taxon>
    </lineage>
</organism>
<dbReference type="GO" id="GO:0006355">
    <property type="term" value="P:regulation of DNA-templated transcription"/>
    <property type="evidence" value="ECO:0007669"/>
    <property type="project" value="InterPro"/>
</dbReference>
<dbReference type="AlphaFoldDB" id="A0A4Y1RA25"/>
<accession>A0A4Y1RA25</accession>
<name>A0A4Y1RA25_PRUDU</name>
<gene>
    <name evidence="2" type="ORF">Prudu_011126</name>
</gene>
<dbReference type="GO" id="GO:0005634">
    <property type="term" value="C:nucleus"/>
    <property type="evidence" value="ECO:0007669"/>
    <property type="project" value="TreeGrafter"/>
</dbReference>
<feature type="region of interest" description="Disordered" evidence="1">
    <location>
        <begin position="224"/>
        <end position="243"/>
    </location>
</feature>
<feature type="region of interest" description="Disordered" evidence="1">
    <location>
        <begin position="1"/>
        <end position="132"/>
    </location>
</feature>
<feature type="compositionally biased region" description="Acidic residues" evidence="1">
    <location>
        <begin position="33"/>
        <end position="52"/>
    </location>
</feature>
<reference evidence="2" key="1">
    <citation type="journal article" date="2019" name="Science">
        <title>Mutation of a bHLH transcription factor allowed almond domestication.</title>
        <authorList>
            <person name="Sanchez-Perez R."/>
            <person name="Pavan S."/>
            <person name="Mazzeo R."/>
            <person name="Moldovan C."/>
            <person name="Aiese Cigliano R."/>
            <person name="Del Cueto J."/>
            <person name="Ricciardi F."/>
            <person name="Lotti C."/>
            <person name="Ricciardi L."/>
            <person name="Dicenta F."/>
            <person name="Lopez-Marques R.L."/>
            <person name="Lindberg Moller B."/>
        </authorList>
    </citation>
    <scope>NUCLEOTIDE SEQUENCE</scope>
</reference>
<dbReference type="PANTHER" id="PTHR13464:SF0">
    <property type="entry name" value="SAP30-BINDING PROTEIN"/>
    <property type="match status" value="1"/>
</dbReference>
<feature type="compositionally biased region" description="Basic and acidic residues" evidence="1">
    <location>
        <begin position="19"/>
        <end position="32"/>
    </location>
</feature>